<evidence type="ECO:0000256" key="1">
    <source>
        <dbReference type="ARBA" id="ARBA00004469"/>
    </source>
</evidence>
<dbReference type="SUPFAM" id="SSF64268">
    <property type="entry name" value="PX domain"/>
    <property type="match status" value="1"/>
</dbReference>
<evidence type="ECO:0000256" key="2">
    <source>
        <dbReference type="ARBA" id="ARBA00022448"/>
    </source>
</evidence>
<dbReference type="Gene3D" id="3.30.1520.10">
    <property type="entry name" value="Phox-like domain"/>
    <property type="match status" value="1"/>
</dbReference>
<comment type="subcellular location">
    <subcellularLocation>
        <location evidence="1">Early endosome membrane</location>
        <topology evidence="1">Peripheral membrane protein</topology>
        <orientation evidence="1">Cytoplasmic side</orientation>
    </subcellularLocation>
</comment>
<dbReference type="Proteomes" id="UP001153620">
    <property type="component" value="Chromosome 2"/>
</dbReference>
<dbReference type="GO" id="GO:0015031">
    <property type="term" value="P:protein transport"/>
    <property type="evidence" value="ECO:0007669"/>
    <property type="project" value="UniProtKB-KW"/>
</dbReference>
<evidence type="ECO:0000256" key="3">
    <source>
        <dbReference type="ARBA" id="ARBA00022753"/>
    </source>
</evidence>
<feature type="domain" description="PX" evidence="7">
    <location>
        <begin position="70"/>
        <end position="189"/>
    </location>
</feature>
<dbReference type="PANTHER" id="PTHR20939">
    <property type="entry name" value="SORTING NEXIN 20, 21"/>
    <property type="match status" value="1"/>
</dbReference>
<dbReference type="SMART" id="SM00312">
    <property type="entry name" value="PX"/>
    <property type="match status" value="1"/>
</dbReference>
<evidence type="ECO:0000313" key="9">
    <source>
        <dbReference type="Proteomes" id="UP001153620"/>
    </source>
</evidence>
<evidence type="ECO:0000256" key="5">
    <source>
        <dbReference type="ARBA" id="ARBA00023121"/>
    </source>
</evidence>
<name>A0A9N9WT87_9DIPT</name>
<evidence type="ECO:0000313" key="8">
    <source>
        <dbReference type="EMBL" id="CAG9805172.1"/>
    </source>
</evidence>
<keyword evidence="2" id="KW-0813">Transport</keyword>
<evidence type="ECO:0000256" key="6">
    <source>
        <dbReference type="ARBA" id="ARBA00023136"/>
    </source>
</evidence>
<dbReference type="InterPro" id="IPR036871">
    <property type="entry name" value="PX_dom_sf"/>
</dbReference>
<dbReference type="PANTHER" id="PTHR20939:SF11">
    <property type="entry name" value="LD12265P"/>
    <property type="match status" value="1"/>
</dbReference>
<reference evidence="8" key="1">
    <citation type="submission" date="2022-01" db="EMBL/GenBank/DDBJ databases">
        <authorList>
            <person name="King R."/>
        </authorList>
    </citation>
    <scope>NUCLEOTIDE SEQUENCE</scope>
</reference>
<sequence length="323" mass="36918">MQAIIRGSREHVSSEILEDADSPVVEEAFERTTLAITRDKIVKDVWQRETRKPLPVNADSDGYITRFEIQFARICPNADSEQASNTKKYVVYDVICTLDTTTQADKAPAIIERRYTDFLKLYEALKKESPQLMVNVAFPKKKILGNFTSDLISERSVAFENLLDYCVSIPALRDSPSFLSFLQDDELTKASRLLDERRNEAAVPILENSFQLLNKVYLDKSRQVLLLLCRLVCACTTSPISHPSSIKWTDLALKRFNHVSDTEILVLYIPLLNTASYLYWQKGLDAKSINDRLEEMGRKGIKIKDTLTLIQCLHTMEPRSETF</sequence>
<evidence type="ECO:0000256" key="4">
    <source>
        <dbReference type="ARBA" id="ARBA00022927"/>
    </source>
</evidence>
<keyword evidence="3" id="KW-0967">Endosome</keyword>
<organism evidence="8 9">
    <name type="scientific">Chironomus riparius</name>
    <dbReference type="NCBI Taxonomy" id="315576"/>
    <lineage>
        <taxon>Eukaryota</taxon>
        <taxon>Metazoa</taxon>
        <taxon>Ecdysozoa</taxon>
        <taxon>Arthropoda</taxon>
        <taxon>Hexapoda</taxon>
        <taxon>Insecta</taxon>
        <taxon>Pterygota</taxon>
        <taxon>Neoptera</taxon>
        <taxon>Endopterygota</taxon>
        <taxon>Diptera</taxon>
        <taxon>Nematocera</taxon>
        <taxon>Chironomoidea</taxon>
        <taxon>Chironomidae</taxon>
        <taxon>Chironominae</taxon>
        <taxon>Chironomus</taxon>
    </lineage>
</organism>
<dbReference type="InterPro" id="IPR001683">
    <property type="entry name" value="PX_dom"/>
</dbReference>
<dbReference type="AlphaFoldDB" id="A0A9N9WT87"/>
<dbReference type="PROSITE" id="PS50195">
    <property type="entry name" value="PX"/>
    <property type="match status" value="1"/>
</dbReference>
<proteinExistence type="predicted"/>
<dbReference type="InterPro" id="IPR039937">
    <property type="entry name" value="SNX20/SNX21"/>
</dbReference>
<dbReference type="Pfam" id="PF00787">
    <property type="entry name" value="PX"/>
    <property type="match status" value="1"/>
</dbReference>
<protein>
    <recommendedName>
        <fullName evidence="7">PX domain-containing protein</fullName>
    </recommendedName>
</protein>
<keyword evidence="9" id="KW-1185">Reference proteome</keyword>
<dbReference type="EMBL" id="OU895878">
    <property type="protein sequence ID" value="CAG9805172.1"/>
    <property type="molecule type" value="Genomic_DNA"/>
</dbReference>
<dbReference type="GO" id="GO:1901981">
    <property type="term" value="F:phosphatidylinositol phosphate binding"/>
    <property type="evidence" value="ECO:0007669"/>
    <property type="project" value="TreeGrafter"/>
</dbReference>
<reference evidence="8" key="2">
    <citation type="submission" date="2022-10" db="EMBL/GenBank/DDBJ databases">
        <authorList>
            <consortium name="ENA_rothamsted_submissions"/>
            <consortium name="culmorum"/>
            <person name="King R."/>
        </authorList>
    </citation>
    <scope>NUCLEOTIDE SEQUENCE</scope>
</reference>
<dbReference type="GO" id="GO:0031901">
    <property type="term" value="C:early endosome membrane"/>
    <property type="evidence" value="ECO:0007669"/>
    <property type="project" value="UniProtKB-SubCell"/>
</dbReference>
<gene>
    <name evidence="8" type="ORF">CHIRRI_LOCUS8049</name>
</gene>
<keyword evidence="6" id="KW-0472">Membrane</keyword>
<keyword evidence="5" id="KW-0446">Lipid-binding</keyword>
<dbReference type="OrthoDB" id="5975050at2759"/>
<accession>A0A9N9WT87</accession>
<evidence type="ECO:0000259" key="7">
    <source>
        <dbReference type="PROSITE" id="PS50195"/>
    </source>
</evidence>
<keyword evidence="4" id="KW-0653">Protein transport</keyword>